<gene>
    <name evidence="1" type="ORF">GJV85_06395</name>
</gene>
<dbReference type="SUPFAM" id="SSF53474">
    <property type="entry name" value="alpha/beta-Hydrolases"/>
    <property type="match status" value="1"/>
</dbReference>
<name>A0A975GCQ6_9BACT</name>
<proteinExistence type="predicted"/>
<evidence type="ECO:0008006" key="3">
    <source>
        <dbReference type="Google" id="ProtNLM"/>
    </source>
</evidence>
<dbReference type="Gene3D" id="3.40.50.1820">
    <property type="entry name" value="alpha/beta hydrolase"/>
    <property type="match status" value="1"/>
</dbReference>
<organism evidence="1 2">
    <name type="scientific">Sulfurimonas aquatica</name>
    <dbReference type="NCBI Taxonomy" id="2672570"/>
    <lineage>
        <taxon>Bacteria</taxon>
        <taxon>Pseudomonadati</taxon>
        <taxon>Campylobacterota</taxon>
        <taxon>Epsilonproteobacteria</taxon>
        <taxon>Campylobacterales</taxon>
        <taxon>Sulfurimonadaceae</taxon>
        <taxon>Sulfurimonas</taxon>
    </lineage>
</organism>
<dbReference type="Proteomes" id="UP000671852">
    <property type="component" value="Chromosome"/>
</dbReference>
<dbReference type="EMBL" id="CP046072">
    <property type="protein sequence ID" value="QSZ41752.1"/>
    <property type="molecule type" value="Genomic_DNA"/>
</dbReference>
<reference evidence="1" key="1">
    <citation type="submission" date="2019-11" db="EMBL/GenBank/DDBJ databases">
        <authorList>
            <person name="Kojima H."/>
        </authorList>
    </citation>
    <scope>NUCLEOTIDE SEQUENCE</scope>
    <source>
        <strain evidence="1">H1576</strain>
    </source>
</reference>
<evidence type="ECO:0000313" key="2">
    <source>
        <dbReference type="Proteomes" id="UP000671852"/>
    </source>
</evidence>
<reference evidence="1" key="2">
    <citation type="submission" date="2021-04" db="EMBL/GenBank/DDBJ databases">
        <title>Isolation and characterization of a novel species of the genus Sulfurimonas.</title>
        <authorList>
            <person name="Fukui M."/>
        </authorList>
    </citation>
    <scope>NUCLEOTIDE SEQUENCE</scope>
    <source>
        <strain evidence="1">H1576</strain>
    </source>
</reference>
<dbReference type="KEGG" id="saqt:GJV85_06395"/>
<dbReference type="AlphaFoldDB" id="A0A975GCQ6"/>
<protein>
    <recommendedName>
        <fullName evidence="3">Alpha/beta hydrolase</fullName>
    </recommendedName>
</protein>
<dbReference type="RefSeq" id="WP_207563034.1">
    <property type="nucleotide sequence ID" value="NZ_CP046072.1"/>
</dbReference>
<accession>A0A975GCQ6</accession>
<evidence type="ECO:0000313" key="1">
    <source>
        <dbReference type="EMBL" id="QSZ41752.1"/>
    </source>
</evidence>
<dbReference type="InterPro" id="IPR029058">
    <property type="entry name" value="AB_hydrolase_fold"/>
</dbReference>
<sequence>MTDAQELLYIEDDKGRRLHYHFTPAAFASNFVPLIVVLHNEDREDMLHFEYKMWNVLTPIDTYSDNEKHTCWLGENDDHFIKELLQELIEQKADELECEDDIYMYGSSMGGYGAILHALLSKANAVFAHAPLIKLSNTDTKEHNLNNFLNATDSFPIFYLCDEDSKNNEIVSFANECKKRNIKAHLDFCPESGDDKEHKLKKVLNMFEHVVI</sequence>
<dbReference type="InterPro" id="IPR000801">
    <property type="entry name" value="Esterase-like"/>
</dbReference>
<dbReference type="Pfam" id="PF00756">
    <property type="entry name" value="Esterase"/>
    <property type="match status" value="1"/>
</dbReference>
<keyword evidence="2" id="KW-1185">Reference proteome</keyword>